<dbReference type="RefSeq" id="WP_137695944.1">
    <property type="nucleotide sequence ID" value="NZ_CP061336.1"/>
</dbReference>
<dbReference type="KEGG" id="rher:EHE19_010685"/>
<dbReference type="NCBIfam" id="TIGR01549">
    <property type="entry name" value="HAD-SF-IA-v1"/>
    <property type="match status" value="1"/>
</dbReference>
<dbReference type="GO" id="GO:0044281">
    <property type="term" value="P:small molecule metabolic process"/>
    <property type="evidence" value="ECO:0007669"/>
    <property type="project" value="UniProtKB-ARBA"/>
</dbReference>
<dbReference type="OrthoDB" id="9787572at2"/>
<organism evidence="4 5">
    <name type="scientific">Ruminiclostridium herbifermentans</name>
    <dbReference type="NCBI Taxonomy" id="2488810"/>
    <lineage>
        <taxon>Bacteria</taxon>
        <taxon>Bacillati</taxon>
        <taxon>Bacillota</taxon>
        <taxon>Clostridia</taxon>
        <taxon>Eubacteriales</taxon>
        <taxon>Oscillospiraceae</taxon>
        <taxon>Ruminiclostridium</taxon>
    </lineage>
</organism>
<dbReference type="PANTHER" id="PTHR46470:SF4">
    <property type="entry name" value="5-AMINO-6-(5-PHOSPHO-D-RIBITYLAMINO)URACIL PHOSPHATASE YIGB"/>
    <property type="match status" value="1"/>
</dbReference>
<dbReference type="InterPro" id="IPR051400">
    <property type="entry name" value="HAD-like_hydrolase"/>
</dbReference>
<dbReference type="GO" id="GO:0008962">
    <property type="term" value="F:phosphatidylglycerophosphatase activity"/>
    <property type="evidence" value="ECO:0007669"/>
    <property type="project" value="InterPro"/>
</dbReference>
<dbReference type="NCBIfam" id="TIGR01668">
    <property type="entry name" value="YqeG_hyp_ppase"/>
    <property type="match status" value="1"/>
</dbReference>
<evidence type="ECO:0000256" key="2">
    <source>
        <dbReference type="ARBA" id="ARBA00022801"/>
    </source>
</evidence>
<evidence type="ECO:0000256" key="3">
    <source>
        <dbReference type="ARBA" id="ARBA00022842"/>
    </source>
</evidence>
<dbReference type="InterPro" id="IPR006439">
    <property type="entry name" value="HAD-SF_hydro_IA"/>
</dbReference>
<evidence type="ECO:0000256" key="1">
    <source>
        <dbReference type="ARBA" id="ARBA00001946"/>
    </source>
</evidence>
<dbReference type="Proteomes" id="UP000306409">
    <property type="component" value="Chromosome"/>
</dbReference>
<dbReference type="Gene3D" id="3.40.50.1000">
    <property type="entry name" value="HAD superfamily/HAD-like"/>
    <property type="match status" value="1"/>
</dbReference>
<gene>
    <name evidence="4" type="ORF">EHE19_010685</name>
</gene>
<keyword evidence="2" id="KW-0378">Hydrolase</keyword>
<reference evidence="4 5" key="1">
    <citation type="submission" date="2020-09" db="EMBL/GenBank/DDBJ databases">
        <title>Characterization and genome sequencing of Ruminiclostridium sp. nov. MA18.</title>
        <authorList>
            <person name="Rettenmaier R."/>
            <person name="Kowollik M.-L."/>
            <person name="Liebl W."/>
            <person name="Zverlov V."/>
        </authorList>
    </citation>
    <scope>NUCLEOTIDE SEQUENCE [LARGE SCALE GENOMIC DNA]</scope>
    <source>
        <strain evidence="4 5">MA18</strain>
    </source>
</reference>
<protein>
    <submittedName>
        <fullName evidence="4">YqeG family HAD IIIA-type phosphatase</fullName>
    </submittedName>
</protein>
<evidence type="ECO:0000313" key="5">
    <source>
        <dbReference type="Proteomes" id="UP000306409"/>
    </source>
</evidence>
<evidence type="ECO:0000313" key="4">
    <source>
        <dbReference type="EMBL" id="QNU65404.1"/>
    </source>
</evidence>
<proteinExistence type="predicted"/>
<sequence length="193" mass="22281">MIEKYYPDLYYDSIRHIDLENLKNRGIQGLILDIDNTLVPMHAKDADENAISWIAELKNKGFKVCILSNASEKRVIRFNKDISVTAIHRAYKPSGKAFLNAAKVMGLEPEKVAVIGDQVFTDIIGGNKVNMLTVLVKPIDEKEILFVRFKRIFEKLIIKSFTENVEDKINKRLDKRIEWKKNSLELEKSRFKG</sequence>
<keyword evidence="3" id="KW-0460">Magnesium</keyword>
<dbReference type="Pfam" id="PF00702">
    <property type="entry name" value="Hydrolase"/>
    <property type="match status" value="1"/>
</dbReference>
<dbReference type="InterPro" id="IPR006549">
    <property type="entry name" value="HAD-SF_hydro_IIIA"/>
</dbReference>
<dbReference type="SUPFAM" id="SSF56784">
    <property type="entry name" value="HAD-like"/>
    <property type="match status" value="1"/>
</dbReference>
<comment type="cofactor">
    <cofactor evidence="1">
        <name>Mg(2+)</name>
        <dbReference type="ChEBI" id="CHEBI:18420"/>
    </cofactor>
</comment>
<dbReference type="AlphaFoldDB" id="A0A4U7JK53"/>
<dbReference type="InterPro" id="IPR023214">
    <property type="entry name" value="HAD_sf"/>
</dbReference>
<accession>A0A4U7JK53</accession>
<dbReference type="NCBIfam" id="TIGR01662">
    <property type="entry name" value="HAD-SF-IIIA"/>
    <property type="match status" value="1"/>
</dbReference>
<dbReference type="InterPro" id="IPR036412">
    <property type="entry name" value="HAD-like_sf"/>
</dbReference>
<dbReference type="InterPro" id="IPR010021">
    <property type="entry name" value="PGPP1/Gep4"/>
</dbReference>
<keyword evidence="5" id="KW-1185">Reference proteome</keyword>
<dbReference type="PANTHER" id="PTHR46470">
    <property type="entry name" value="N-ACYLNEURAMINATE-9-PHOSPHATASE"/>
    <property type="match status" value="1"/>
</dbReference>
<dbReference type="EMBL" id="CP061336">
    <property type="protein sequence ID" value="QNU65404.1"/>
    <property type="molecule type" value="Genomic_DNA"/>
</dbReference>
<name>A0A4U7JK53_9FIRM</name>
<dbReference type="CDD" id="cd16416">
    <property type="entry name" value="HAD_BsYqeG-like"/>
    <property type="match status" value="1"/>
</dbReference>